<feature type="domain" description="VTT" evidence="7">
    <location>
        <begin position="67"/>
        <end position="188"/>
    </location>
</feature>
<dbReference type="InterPro" id="IPR032816">
    <property type="entry name" value="VTT_dom"/>
</dbReference>
<feature type="transmembrane region" description="Helical" evidence="6">
    <location>
        <begin position="86"/>
        <end position="108"/>
    </location>
</feature>
<keyword evidence="5 6" id="KW-0472">Membrane</keyword>
<keyword evidence="4 6" id="KW-1133">Transmembrane helix</keyword>
<feature type="transmembrane region" description="Helical" evidence="6">
    <location>
        <begin position="171"/>
        <end position="192"/>
    </location>
</feature>
<dbReference type="InterPro" id="IPR051311">
    <property type="entry name" value="DedA_domain"/>
</dbReference>
<evidence type="ECO:0000313" key="9">
    <source>
        <dbReference type="Proteomes" id="UP001595846"/>
    </source>
</evidence>
<evidence type="ECO:0000256" key="3">
    <source>
        <dbReference type="ARBA" id="ARBA00022692"/>
    </source>
</evidence>
<keyword evidence="9" id="KW-1185">Reference proteome</keyword>
<dbReference type="PANTHER" id="PTHR42709">
    <property type="entry name" value="ALKALINE PHOSPHATASE LIKE PROTEIN"/>
    <property type="match status" value="1"/>
</dbReference>
<dbReference type="Pfam" id="PF09335">
    <property type="entry name" value="VTT_dom"/>
    <property type="match status" value="1"/>
</dbReference>
<name>A0ABD5NPT8_9EURY</name>
<comment type="subcellular location">
    <subcellularLocation>
        <location evidence="1">Cell membrane</location>
        <topology evidence="1">Multi-pass membrane protein</topology>
    </subcellularLocation>
</comment>
<evidence type="ECO:0000313" key="8">
    <source>
        <dbReference type="EMBL" id="MFC3958835.1"/>
    </source>
</evidence>
<comment type="caution">
    <text evidence="8">The sequence shown here is derived from an EMBL/GenBank/DDBJ whole genome shotgun (WGS) entry which is preliminary data.</text>
</comment>
<reference evidence="8 9" key="1">
    <citation type="journal article" date="2019" name="Int. J. Syst. Evol. Microbiol.">
        <title>The Global Catalogue of Microorganisms (GCM) 10K type strain sequencing project: providing services to taxonomists for standard genome sequencing and annotation.</title>
        <authorList>
            <consortium name="The Broad Institute Genomics Platform"/>
            <consortium name="The Broad Institute Genome Sequencing Center for Infectious Disease"/>
            <person name="Wu L."/>
            <person name="Ma J."/>
        </authorList>
    </citation>
    <scope>NUCLEOTIDE SEQUENCE [LARGE SCALE GENOMIC DNA]</scope>
    <source>
        <strain evidence="8 9">IBRC-M 10256</strain>
    </source>
</reference>
<gene>
    <name evidence="8" type="ORF">ACFOUR_10715</name>
</gene>
<dbReference type="Proteomes" id="UP001595846">
    <property type="component" value="Unassembled WGS sequence"/>
</dbReference>
<evidence type="ECO:0000256" key="6">
    <source>
        <dbReference type="SAM" id="Phobius"/>
    </source>
</evidence>
<feature type="transmembrane region" description="Helical" evidence="6">
    <location>
        <begin position="46"/>
        <end position="65"/>
    </location>
</feature>
<protein>
    <submittedName>
        <fullName evidence="8">DedA family protein</fullName>
    </submittedName>
</protein>
<dbReference type="RefSeq" id="WP_256532669.1">
    <property type="nucleotide sequence ID" value="NZ_CP101824.1"/>
</dbReference>
<evidence type="ECO:0000256" key="1">
    <source>
        <dbReference type="ARBA" id="ARBA00004651"/>
    </source>
</evidence>
<keyword evidence="3 6" id="KW-0812">Transmembrane</keyword>
<keyword evidence="2" id="KW-1003">Cell membrane</keyword>
<dbReference type="PANTHER" id="PTHR42709:SF6">
    <property type="entry name" value="UNDECAPRENYL PHOSPHATE TRANSPORTER A"/>
    <property type="match status" value="1"/>
</dbReference>
<dbReference type="GO" id="GO:0005886">
    <property type="term" value="C:plasma membrane"/>
    <property type="evidence" value="ECO:0007669"/>
    <property type="project" value="UniProtKB-SubCell"/>
</dbReference>
<proteinExistence type="predicted"/>
<dbReference type="AlphaFoldDB" id="A0ABD5NPT8"/>
<accession>A0ABD5NPT8</accession>
<evidence type="ECO:0000259" key="7">
    <source>
        <dbReference type="Pfam" id="PF09335"/>
    </source>
</evidence>
<dbReference type="EMBL" id="JBHSAQ010000007">
    <property type="protein sequence ID" value="MFC3958835.1"/>
    <property type="molecule type" value="Genomic_DNA"/>
</dbReference>
<evidence type="ECO:0000256" key="4">
    <source>
        <dbReference type="ARBA" id="ARBA00022989"/>
    </source>
</evidence>
<evidence type="ECO:0000256" key="5">
    <source>
        <dbReference type="ARBA" id="ARBA00023136"/>
    </source>
</evidence>
<organism evidence="8 9">
    <name type="scientific">Halovivax cerinus</name>
    <dbReference type="NCBI Taxonomy" id="1487865"/>
    <lineage>
        <taxon>Archaea</taxon>
        <taxon>Methanobacteriati</taxon>
        <taxon>Methanobacteriota</taxon>
        <taxon>Stenosarchaea group</taxon>
        <taxon>Halobacteria</taxon>
        <taxon>Halobacteriales</taxon>
        <taxon>Natrialbaceae</taxon>
        <taxon>Halovivax</taxon>
    </lineage>
</organism>
<evidence type="ECO:0000256" key="2">
    <source>
        <dbReference type="ARBA" id="ARBA00022475"/>
    </source>
</evidence>
<dbReference type="GeneID" id="73901772"/>
<sequence>MQPSGSVVPAVPSSGSLVLAVPPSSPVVLAVDSTPPWLESVLTSEGALVVFFCLCVLEGAMLLRFMPSELVVPVALALIGSSPSEVLAIVALAVVGTTIGQTALFLVVRHAGREYVLRKRWVPISESRLDRFDGWFERWGVFAIPASNTLLFVRGVLTVPAGLSRIDWRTFVTLSALGSLSFQSILATLYLLGGHLLA</sequence>